<reference evidence="2" key="1">
    <citation type="submission" date="2022-12" db="EMBL/GenBank/DDBJ databases">
        <title>Paraconexibacter alkalitolerans sp. nov. and Baekduia alba sp. nov., isolated from soil and emended description of the genera Paraconexibacter (Chun et al., 2020) and Baekduia (An et al., 2020).</title>
        <authorList>
            <person name="Vieira S."/>
            <person name="Huber K.J."/>
            <person name="Geppert A."/>
            <person name="Wolf J."/>
            <person name="Neumann-Schaal M."/>
            <person name="Muesken M."/>
            <person name="Overmann J."/>
        </authorList>
    </citation>
    <scope>NUCLEOTIDE SEQUENCE</scope>
    <source>
        <strain evidence="2">AEG42_29</strain>
    </source>
</reference>
<dbReference type="InterPro" id="IPR039569">
    <property type="entry name" value="FAS1-like_DH_region"/>
</dbReference>
<proteinExistence type="predicted"/>
<dbReference type="KEGG" id="parq:DSM112329_01134"/>
<dbReference type="InterPro" id="IPR016709">
    <property type="entry name" value="HadA-like"/>
</dbReference>
<dbReference type="Gene3D" id="3.10.129.10">
    <property type="entry name" value="Hotdog Thioesterase"/>
    <property type="match status" value="1"/>
</dbReference>
<sequence>MATTDDIGRELERPSFRIDPSKVGELARSLFDEDPVYRDEEAARAAGFAGLPVPLTASTLTSFNAEGGALGAAAALGLDLGRLLHGEASWEYVRPLRVGDALTGTTTVLDVTKKEGSRGGTMTLVVLGTEFRDAGGDVVLRKTDTLIERGA</sequence>
<organism evidence="2">
    <name type="scientific">Paraconexibacter sp. AEG42_29</name>
    <dbReference type="NCBI Taxonomy" id="2997339"/>
    <lineage>
        <taxon>Bacteria</taxon>
        <taxon>Bacillati</taxon>
        <taxon>Actinomycetota</taxon>
        <taxon>Thermoleophilia</taxon>
        <taxon>Solirubrobacterales</taxon>
        <taxon>Paraconexibacteraceae</taxon>
        <taxon>Paraconexibacter</taxon>
    </lineage>
</organism>
<name>A0AAU7AS27_9ACTN</name>
<feature type="domain" description="FAS1-like dehydratase" evidence="1">
    <location>
        <begin position="7"/>
        <end position="140"/>
    </location>
</feature>
<dbReference type="PIRSF" id="PIRSF018072">
    <property type="entry name" value="UCP018072"/>
    <property type="match status" value="1"/>
</dbReference>
<dbReference type="InterPro" id="IPR029069">
    <property type="entry name" value="HotDog_dom_sf"/>
</dbReference>
<dbReference type="CDD" id="cd03441">
    <property type="entry name" value="R_hydratase_like"/>
    <property type="match status" value="1"/>
</dbReference>
<dbReference type="AlphaFoldDB" id="A0AAU7AS27"/>
<accession>A0AAU7AS27</accession>
<dbReference type="Pfam" id="PF13452">
    <property type="entry name" value="FAS1_DH_region"/>
    <property type="match status" value="1"/>
</dbReference>
<dbReference type="EMBL" id="CP114014">
    <property type="protein sequence ID" value="XAY04301.1"/>
    <property type="molecule type" value="Genomic_DNA"/>
</dbReference>
<evidence type="ECO:0000259" key="1">
    <source>
        <dbReference type="Pfam" id="PF13452"/>
    </source>
</evidence>
<dbReference type="RefSeq" id="WP_354700842.1">
    <property type="nucleotide sequence ID" value="NZ_CP114014.1"/>
</dbReference>
<gene>
    <name evidence="2" type="ORF">DSM112329_01134</name>
</gene>
<dbReference type="SUPFAM" id="SSF54637">
    <property type="entry name" value="Thioesterase/thiol ester dehydrase-isomerase"/>
    <property type="match status" value="1"/>
</dbReference>
<protein>
    <recommendedName>
        <fullName evidence="1">FAS1-like dehydratase domain-containing protein</fullName>
    </recommendedName>
</protein>
<evidence type="ECO:0000313" key="2">
    <source>
        <dbReference type="EMBL" id="XAY04301.1"/>
    </source>
</evidence>